<evidence type="ECO:0000259" key="8">
    <source>
        <dbReference type="Pfam" id="PF00482"/>
    </source>
</evidence>
<feature type="domain" description="Type II secretion system protein GspF" evidence="8">
    <location>
        <begin position="69"/>
        <end position="192"/>
    </location>
</feature>
<keyword evidence="6 7" id="KW-0472">Membrane</keyword>
<organism evidence="9 10">
    <name type="scientific">Ramlibacter agri</name>
    <dbReference type="NCBI Taxonomy" id="2728837"/>
    <lineage>
        <taxon>Bacteria</taxon>
        <taxon>Pseudomonadati</taxon>
        <taxon>Pseudomonadota</taxon>
        <taxon>Betaproteobacteria</taxon>
        <taxon>Burkholderiales</taxon>
        <taxon>Comamonadaceae</taxon>
        <taxon>Ramlibacter</taxon>
    </lineage>
</organism>
<dbReference type="EMBL" id="JABBFX010000001">
    <property type="protein sequence ID" value="NML44481.1"/>
    <property type="molecule type" value="Genomic_DNA"/>
</dbReference>
<dbReference type="RefSeq" id="WP_169418603.1">
    <property type="nucleotide sequence ID" value="NZ_JABBFX010000001.1"/>
</dbReference>
<dbReference type="PANTHER" id="PTHR30012">
    <property type="entry name" value="GENERAL SECRETION PATHWAY PROTEIN"/>
    <property type="match status" value="1"/>
</dbReference>
<dbReference type="Gene3D" id="1.20.81.30">
    <property type="entry name" value="Type II secretion system (T2SS), domain F"/>
    <property type="match status" value="2"/>
</dbReference>
<reference evidence="9 10" key="1">
    <citation type="submission" date="2020-04" db="EMBL/GenBank/DDBJ databases">
        <title>Ramlibacter sp. G-1-2-2 isolated from soil.</title>
        <authorList>
            <person name="Dahal R.H."/>
        </authorList>
    </citation>
    <scope>NUCLEOTIDE SEQUENCE [LARGE SCALE GENOMIC DNA]</scope>
    <source>
        <strain evidence="9 10">G-1-2-2</strain>
    </source>
</reference>
<protein>
    <submittedName>
        <fullName evidence="9">Type II secretion system F family protein</fullName>
    </submittedName>
</protein>
<sequence>MAITFELVVRSAAGAIQTLAFSAADAADARSHAVRDGFQVLACTPRASISRRHARNSAQARRGLDITTFSYELASLLSAGLSVLEALRTLAAKEGVAARRAMVLDLIQDVGEGLPLSGALAKHPGRYPPLMIATVSASEQTGDLGLSLRRYAEHQQSVRTLRDKVVGATIYPALLLGIGLLVVALLLGVVVPKFAVLIESTRKELPWTSQLMMSWGRFAAAHAWELGAGALVLAIAVVSTVRRVLRDGAKARWIDALPFVGSTVRKFRHAQLYRTTGMLVRGGIPAPRALKLSSSLLGDADAARLDTALRMIQEGRGLSSALNDAGFADPVAGSMLAVAERTGALAEILERIAQFNESSLQRSVELTSRLFEPILMIVIGLVIGAIVVLMYLPIFDLASSLQ</sequence>
<dbReference type="InterPro" id="IPR042094">
    <property type="entry name" value="T2SS_GspF_sf"/>
</dbReference>
<evidence type="ECO:0000256" key="1">
    <source>
        <dbReference type="ARBA" id="ARBA00004651"/>
    </source>
</evidence>
<evidence type="ECO:0000256" key="3">
    <source>
        <dbReference type="ARBA" id="ARBA00022475"/>
    </source>
</evidence>
<gene>
    <name evidence="9" type="ORF">HHL11_12015</name>
</gene>
<feature type="transmembrane region" description="Helical" evidence="7">
    <location>
        <begin position="218"/>
        <end position="241"/>
    </location>
</feature>
<keyword evidence="5 7" id="KW-1133">Transmembrane helix</keyword>
<keyword evidence="3" id="KW-1003">Cell membrane</keyword>
<evidence type="ECO:0000256" key="6">
    <source>
        <dbReference type="ARBA" id="ARBA00023136"/>
    </source>
</evidence>
<evidence type="ECO:0000256" key="2">
    <source>
        <dbReference type="ARBA" id="ARBA00005745"/>
    </source>
</evidence>
<dbReference type="PRINTS" id="PR00812">
    <property type="entry name" value="BCTERIALGSPF"/>
</dbReference>
<dbReference type="Proteomes" id="UP000541185">
    <property type="component" value="Unassembled WGS sequence"/>
</dbReference>
<evidence type="ECO:0000256" key="4">
    <source>
        <dbReference type="ARBA" id="ARBA00022692"/>
    </source>
</evidence>
<dbReference type="Pfam" id="PF00482">
    <property type="entry name" value="T2SSF"/>
    <property type="match status" value="2"/>
</dbReference>
<evidence type="ECO:0000256" key="5">
    <source>
        <dbReference type="ARBA" id="ARBA00022989"/>
    </source>
</evidence>
<feature type="transmembrane region" description="Helical" evidence="7">
    <location>
        <begin position="169"/>
        <end position="198"/>
    </location>
</feature>
<proteinExistence type="inferred from homology"/>
<accession>A0A848H4M4</accession>
<dbReference type="GO" id="GO:0005886">
    <property type="term" value="C:plasma membrane"/>
    <property type="evidence" value="ECO:0007669"/>
    <property type="project" value="UniProtKB-SubCell"/>
</dbReference>
<evidence type="ECO:0000313" key="10">
    <source>
        <dbReference type="Proteomes" id="UP000541185"/>
    </source>
</evidence>
<dbReference type="InterPro" id="IPR018076">
    <property type="entry name" value="T2SS_GspF_dom"/>
</dbReference>
<comment type="caution">
    <text evidence="9">The sequence shown here is derived from an EMBL/GenBank/DDBJ whole genome shotgun (WGS) entry which is preliminary data.</text>
</comment>
<comment type="subcellular location">
    <subcellularLocation>
        <location evidence="1">Cell membrane</location>
        <topology evidence="1">Multi-pass membrane protein</topology>
    </subcellularLocation>
</comment>
<dbReference type="InterPro" id="IPR003004">
    <property type="entry name" value="GspF/PilC"/>
</dbReference>
<keyword evidence="10" id="KW-1185">Reference proteome</keyword>
<comment type="similarity">
    <text evidence="2">Belongs to the GSP F family.</text>
</comment>
<dbReference type="AlphaFoldDB" id="A0A848H4M4"/>
<name>A0A848H4M4_9BURK</name>
<evidence type="ECO:0000313" key="9">
    <source>
        <dbReference type="EMBL" id="NML44481.1"/>
    </source>
</evidence>
<feature type="domain" description="Type II secretion system protein GspF" evidence="8">
    <location>
        <begin position="273"/>
        <end position="393"/>
    </location>
</feature>
<evidence type="ECO:0000256" key="7">
    <source>
        <dbReference type="SAM" id="Phobius"/>
    </source>
</evidence>
<feature type="transmembrane region" description="Helical" evidence="7">
    <location>
        <begin position="370"/>
        <end position="392"/>
    </location>
</feature>
<dbReference type="PANTHER" id="PTHR30012:SF0">
    <property type="entry name" value="TYPE II SECRETION SYSTEM PROTEIN F-RELATED"/>
    <property type="match status" value="1"/>
</dbReference>
<keyword evidence="4 7" id="KW-0812">Transmembrane</keyword>